<name>A0ABW4JRG7_9BACL</name>
<dbReference type="InterPro" id="IPR016571">
    <property type="entry name" value="Spore_coat_assembly_CotJB"/>
</dbReference>
<evidence type="ECO:0000259" key="1">
    <source>
        <dbReference type="Pfam" id="PF12652"/>
    </source>
</evidence>
<dbReference type="EMBL" id="JBHUCX010000092">
    <property type="protein sequence ID" value="MFD1677437.1"/>
    <property type="molecule type" value="Genomic_DNA"/>
</dbReference>
<organism evidence="2 3">
    <name type="scientific">Alicyclobacillus fodiniaquatilis</name>
    <dbReference type="NCBI Taxonomy" id="1661150"/>
    <lineage>
        <taxon>Bacteria</taxon>
        <taxon>Bacillati</taxon>
        <taxon>Bacillota</taxon>
        <taxon>Bacilli</taxon>
        <taxon>Bacillales</taxon>
        <taxon>Alicyclobacillaceae</taxon>
        <taxon>Alicyclobacillus</taxon>
    </lineage>
</organism>
<keyword evidence="2" id="KW-0167">Capsid protein</keyword>
<protein>
    <submittedName>
        <fullName evidence="2">Spore coat protein CotJB</fullName>
    </submittedName>
</protein>
<evidence type="ECO:0000313" key="2">
    <source>
        <dbReference type="EMBL" id="MFD1677437.1"/>
    </source>
</evidence>
<evidence type="ECO:0000313" key="3">
    <source>
        <dbReference type="Proteomes" id="UP001597079"/>
    </source>
</evidence>
<accession>A0ABW4JRG7</accession>
<proteinExistence type="predicted"/>
<dbReference type="PIRSF" id="PIRSF010606">
    <property type="entry name" value="Spore_coat_CotJB"/>
    <property type="match status" value="1"/>
</dbReference>
<dbReference type="Pfam" id="PF12652">
    <property type="entry name" value="CotJB"/>
    <property type="match status" value="1"/>
</dbReference>
<dbReference type="Proteomes" id="UP001597079">
    <property type="component" value="Unassembled WGS sequence"/>
</dbReference>
<feature type="domain" description="Protein CotJB" evidence="1">
    <location>
        <begin position="11"/>
        <end position="87"/>
    </location>
</feature>
<dbReference type="RefSeq" id="WP_377945331.1">
    <property type="nucleotide sequence ID" value="NZ_JBHUCX010000092.1"/>
</dbReference>
<keyword evidence="2" id="KW-0946">Virion</keyword>
<dbReference type="InterPro" id="IPR024207">
    <property type="entry name" value="CotJB_dom"/>
</dbReference>
<reference evidence="3" key="1">
    <citation type="journal article" date="2019" name="Int. J. Syst. Evol. Microbiol.">
        <title>The Global Catalogue of Microorganisms (GCM) 10K type strain sequencing project: providing services to taxonomists for standard genome sequencing and annotation.</title>
        <authorList>
            <consortium name="The Broad Institute Genomics Platform"/>
            <consortium name="The Broad Institute Genome Sequencing Center for Infectious Disease"/>
            <person name="Wu L."/>
            <person name="Ma J."/>
        </authorList>
    </citation>
    <scope>NUCLEOTIDE SEQUENCE [LARGE SCALE GENOMIC DNA]</scope>
    <source>
        <strain evidence="3">CGMCC 1.12286</strain>
    </source>
</reference>
<gene>
    <name evidence="2" type="ORF">ACFSB2_22500</name>
</gene>
<comment type="caution">
    <text evidence="2">The sequence shown here is derived from an EMBL/GenBank/DDBJ whole genome shotgun (WGS) entry which is preliminary data.</text>
</comment>
<keyword evidence="3" id="KW-1185">Reference proteome</keyword>
<sequence length="88" mass="10430">MSEKLPKAYYQYLHELQSVDFVLVELTLYLDTHPDDATALAQFQQFQKRKENLVQQFESAFGPLYQYGGSPNNTNKWEWSEAPWPWQV</sequence>